<dbReference type="PIRSF" id="PIRSF003085">
    <property type="entry name" value="CMAS"/>
    <property type="match status" value="1"/>
</dbReference>
<comment type="similarity">
    <text evidence="1">Belongs to the CFA/CMAS family.</text>
</comment>
<keyword evidence="3" id="KW-0808">Transferase</keyword>
<evidence type="ECO:0000256" key="4">
    <source>
        <dbReference type="ARBA" id="ARBA00022691"/>
    </source>
</evidence>
<dbReference type="CDD" id="cd02440">
    <property type="entry name" value="AdoMet_MTases"/>
    <property type="match status" value="1"/>
</dbReference>
<dbReference type="PANTHER" id="PTHR43667">
    <property type="entry name" value="CYCLOPROPANE-FATTY-ACYL-PHOSPHOLIPID SYNTHASE"/>
    <property type="match status" value="1"/>
</dbReference>
<dbReference type="EMBL" id="JARHUD010000005">
    <property type="protein sequence ID" value="MDF2096325.1"/>
    <property type="molecule type" value="Genomic_DNA"/>
</dbReference>
<feature type="domain" description="DUF7884" evidence="6">
    <location>
        <begin position="5"/>
        <end position="87"/>
    </location>
</feature>
<reference evidence="7 8" key="1">
    <citation type="submission" date="2023-03" db="EMBL/GenBank/DDBJ databases">
        <title>Fodinicurvata sp. CAU 1616 isolated from sea sendiment.</title>
        <authorList>
            <person name="Kim W."/>
        </authorList>
    </citation>
    <scope>NUCLEOTIDE SEQUENCE [LARGE SCALE GENOMIC DNA]</scope>
    <source>
        <strain evidence="7 8">CAU 1616</strain>
    </source>
</reference>
<evidence type="ECO:0000259" key="6">
    <source>
        <dbReference type="Pfam" id="PF25371"/>
    </source>
</evidence>
<dbReference type="InterPro" id="IPR057206">
    <property type="entry name" value="DUF7884"/>
</dbReference>
<keyword evidence="4" id="KW-0949">S-adenosyl-L-methionine</keyword>
<sequence length="411" mass="47336">MLLSSLLQRMIKQGTLTLVHADGRQESFGDGGEPSATIRLQKKGLERYLAFNPALRVPEAYMDGTVTLEEGSNLRTLLDIIARNWASLESQPFYQWGNRLLRQGRRLKQFNPIGKAQQNVAHHYDLSGVLYDHFLDSDRQYSCAYFTHPDNSLEQAQYDKKQHLAAKLYLTQPGLKTLDIGSGWGGLGLFLANELDCDVTGVTLSVEQHKMSQERAEKQGVQNHCRFKLEDYRNETGPYDRIVSVGMFEHVGKQNYDEFFSKVRDLLADDGVCVLHSIGRMDEPSPINPFIRKYIFPGADVPTLSEAMASIERSGLFTTDVEVLRLHYAETLRHWYERFQETRAQVAELYDERFCRMWEMYLAGCEMGFRHQGLVVFQIQLTKRLETLPLTRDYIFEWERERGRGQAKAAE</sequence>
<dbReference type="InterPro" id="IPR029063">
    <property type="entry name" value="SAM-dependent_MTases_sf"/>
</dbReference>
<gene>
    <name evidence="7" type="ORF">P2G67_10090</name>
</gene>
<dbReference type="Pfam" id="PF25371">
    <property type="entry name" value="DUF7884"/>
    <property type="match status" value="1"/>
</dbReference>
<keyword evidence="2" id="KW-0489">Methyltransferase</keyword>
<dbReference type="PANTHER" id="PTHR43667:SF1">
    <property type="entry name" value="CYCLOPROPANE-FATTY-ACYL-PHOSPHOLIPID SYNTHASE"/>
    <property type="match status" value="1"/>
</dbReference>
<dbReference type="SUPFAM" id="SSF53335">
    <property type="entry name" value="S-adenosyl-L-methionine-dependent methyltransferases"/>
    <property type="match status" value="1"/>
</dbReference>
<evidence type="ECO:0000256" key="2">
    <source>
        <dbReference type="ARBA" id="ARBA00022603"/>
    </source>
</evidence>
<comment type="caution">
    <text evidence="7">The sequence shown here is derived from an EMBL/GenBank/DDBJ whole genome shotgun (WGS) entry which is preliminary data.</text>
</comment>
<keyword evidence="5" id="KW-0443">Lipid metabolism</keyword>
<dbReference type="InterPro" id="IPR003333">
    <property type="entry name" value="CMAS"/>
</dbReference>
<dbReference type="Proteomes" id="UP001215503">
    <property type="component" value="Unassembled WGS sequence"/>
</dbReference>
<evidence type="ECO:0000256" key="1">
    <source>
        <dbReference type="ARBA" id="ARBA00010815"/>
    </source>
</evidence>
<protein>
    <submittedName>
        <fullName evidence="7">Cyclopropane-fatty-acyl-phospholipid synthase</fullName>
    </submittedName>
</protein>
<proteinExistence type="inferred from homology"/>
<dbReference type="Pfam" id="PF02353">
    <property type="entry name" value="CMAS"/>
    <property type="match status" value="1"/>
</dbReference>
<dbReference type="Gene3D" id="3.40.50.150">
    <property type="entry name" value="Vaccinia Virus protein VP39"/>
    <property type="match status" value="1"/>
</dbReference>
<dbReference type="InterPro" id="IPR050723">
    <property type="entry name" value="CFA/CMAS"/>
</dbReference>
<dbReference type="RefSeq" id="WP_275822623.1">
    <property type="nucleotide sequence ID" value="NZ_JARHUD010000005.1"/>
</dbReference>
<evidence type="ECO:0000256" key="5">
    <source>
        <dbReference type="ARBA" id="ARBA00023098"/>
    </source>
</evidence>
<accession>A0ABT5YNK5</accession>
<evidence type="ECO:0000256" key="3">
    <source>
        <dbReference type="ARBA" id="ARBA00022679"/>
    </source>
</evidence>
<name>A0ABT5YNK5_9PROT</name>
<organism evidence="7 8">
    <name type="scientific">Aquibaculum arenosum</name>
    <dbReference type="NCBI Taxonomy" id="3032591"/>
    <lineage>
        <taxon>Bacteria</taxon>
        <taxon>Pseudomonadati</taxon>
        <taxon>Pseudomonadota</taxon>
        <taxon>Alphaproteobacteria</taxon>
        <taxon>Rhodospirillales</taxon>
        <taxon>Rhodovibrionaceae</taxon>
        <taxon>Aquibaculum</taxon>
    </lineage>
</organism>
<keyword evidence="8" id="KW-1185">Reference proteome</keyword>
<evidence type="ECO:0000313" key="8">
    <source>
        <dbReference type="Proteomes" id="UP001215503"/>
    </source>
</evidence>
<evidence type="ECO:0000313" key="7">
    <source>
        <dbReference type="EMBL" id="MDF2096325.1"/>
    </source>
</evidence>